<dbReference type="EMBL" id="JASBWV010000002">
    <property type="protein sequence ID" value="KAJ9127314.1"/>
    <property type="molecule type" value="Genomic_DNA"/>
</dbReference>
<accession>A0ACC2XTE3</accession>
<protein>
    <submittedName>
        <fullName evidence="1">Uncharacterized protein</fullName>
    </submittedName>
</protein>
<proteinExistence type="predicted"/>
<name>A0ACC2XTE3_9TREE</name>
<evidence type="ECO:0000313" key="1">
    <source>
        <dbReference type="EMBL" id="KAJ9127314.1"/>
    </source>
</evidence>
<gene>
    <name evidence="1" type="ORF">QFC24_000721</name>
</gene>
<evidence type="ECO:0000313" key="2">
    <source>
        <dbReference type="Proteomes" id="UP001234202"/>
    </source>
</evidence>
<keyword evidence="2" id="KW-1185">Reference proteome</keyword>
<organism evidence="1 2">
    <name type="scientific">Naganishia onofrii</name>
    <dbReference type="NCBI Taxonomy" id="1851511"/>
    <lineage>
        <taxon>Eukaryota</taxon>
        <taxon>Fungi</taxon>
        <taxon>Dikarya</taxon>
        <taxon>Basidiomycota</taxon>
        <taxon>Agaricomycotina</taxon>
        <taxon>Tremellomycetes</taxon>
        <taxon>Filobasidiales</taxon>
        <taxon>Filobasidiaceae</taxon>
        <taxon>Naganishia</taxon>
    </lineage>
</organism>
<dbReference type="Proteomes" id="UP001234202">
    <property type="component" value="Unassembled WGS sequence"/>
</dbReference>
<sequence>MSWQLWTAFGIFIGFIANLVVIDTGAIAWRLQVGSAFIPAVPLAIGVFFCPESPRWLMKKNRYPQAYRSLLRLRFTPLQAARDMYYIHAQLEAESLIMRGESFVGRFTELFTIPRVRRATLASFTVMIAQQMCVYSCTNEGINIIAFYSSTIFVLANYSPREALYASVGFGAINFLFAWPAVWTIDTFGRRSLLLLTFPCMCLSLLGAGLSFLIPTSSKAHIGMVAFFVFLFAAFYSPGEGPVPFTYSAEVFPLAQREQGMAWAVATCFFWSSVLSLTFPSLLASLGATGAFCFYAGLNVVAFIMIWAFVPESTYSSCETQTTGPSPTVKTPFFFGPTAKGLSLEELDVVFEVPTASFINYQYTKVLPHWFKKTILRQKRGDVVPLHAIADKA</sequence>
<comment type="caution">
    <text evidence="1">The sequence shown here is derived from an EMBL/GenBank/DDBJ whole genome shotgun (WGS) entry which is preliminary data.</text>
</comment>
<reference evidence="1" key="1">
    <citation type="submission" date="2023-04" db="EMBL/GenBank/DDBJ databases">
        <title>Draft Genome sequencing of Naganishia species isolated from polar environments using Oxford Nanopore Technology.</title>
        <authorList>
            <person name="Leo P."/>
            <person name="Venkateswaran K."/>
        </authorList>
    </citation>
    <scope>NUCLEOTIDE SEQUENCE</scope>
    <source>
        <strain evidence="1">DBVPG 5303</strain>
    </source>
</reference>